<organism evidence="16">
    <name type="scientific">Claassenia magna</name>
    <dbReference type="NCBI Taxonomy" id="2898275"/>
    <lineage>
        <taxon>Eukaryota</taxon>
        <taxon>Metazoa</taxon>
        <taxon>Ecdysozoa</taxon>
        <taxon>Arthropoda</taxon>
        <taxon>Hexapoda</taxon>
        <taxon>Insecta</taxon>
        <taxon>Pterygota</taxon>
        <taxon>Neoptera</taxon>
        <taxon>Polyneoptera</taxon>
        <taxon>Plecoptera</taxon>
        <taxon>Perloidea</taxon>
        <taxon>Perlidae</taxon>
        <taxon>Claassenia</taxon>
    </lineage>
</organism>
<keyword evidence="6 15" id="KW-0679">Respiratory chain</keyword>
<sequence>MLHFILMTSSSTTAIIFTQMNHPLAMGFMLLIQTLLICILTGLTAHSFWFSYMLFLVFLGGLLVLFIYVTSLASNELFSLFTPSIVLTLGIMSMTLLFTFLVDCSLWAHLNHSHDMLPSTLPPIQNEETSSALQKLYNNPTGIVTLMLALYLFLTLIAAVKITQVFAGPLRPKN</sequence>
<proteinExistence type="inferred from homology"/>
<evidence type="ECO:0000256" key="12">
    <source>
        <dbReference type="ARBA" id="ARBA00023128"/>
    </source>
</evidence>
<name>A0A6B9PA13_9NEOP</name>
<reference evidence="16" key="1">
    <citation type="journal article" date="2019" name="Mitochondrial DNA Part B Resour">
        <title>The mitochondrial genome from the stonefly: Claassenia sp. (Plecoptera: Perlidae).</title>
        <authorList>
            <person name="Chen M."/>
            <person name="Cao J."/>
            <person name="Li W."/>
            <person name="Wang Y."/>
        </authorList>
    </citation>
    <scope>NUCLEOTIDE SEQUENCE</scope>
</reference>
<evidence type="ECO:0000256" key="1">
    <source>
        <dbReference type="ARBA" id="ARBA00004225"/>
    </source>
</evidence>
<feature type="transmembrane region" description="Helical" evidence="15">
    <location>
        <begin position="85"/>
        <end position="108"/>
    </location>
</feature>
<feature type="transmembrane region" description="Helical" evidence="15">
    <location>
        <begin position="24"/>
        <end position="43"/>
    </location>
</feature>
<keyword evidence="12 15" id="KW-0496">Mitochondrion</keyword>
<keyword evidence="15" id="KW-0830">Ubiquinone</keyword>
<accession>A0A6B9PA13</accession>
<protein>
    <recommendedName>
        <fullName evidence="4 15">NADH-ubiquinone oxidoreductase chain 6</fullName>
        <ecNumber evidence="3 15">7.1.1.2</ecNumber>
    </recommendedName>
</protein>
<evidence type="ECO:0000256" key="11">
    <source>
        <dbReference type="ARBA" id="ARBA00023027"/>
    </source>
</evidence>
<evidence type="ECO:0000256" key="2">
    <source>
        <dbReference type="ARBA" id="ARBA00005698"/>
    </source>
</evidence>
<keyword evidence="10 15" id="KW-1133">Transmembrane helix</keyword>
<dbReference type="InterPro" id="IPR050269">
    <property type="entry name" value="ComplexI_Subunit6"/>
</dbReference>
<dbReference type="GO" id="GO:0031966">
    <property type="term" value="C:mitochondrial membrane"/>
    <property type="evidence" value="ECO:0007669"/>
    <property type="project" value="UniProtKB-SubCell"/>
</dbReference>
<dbReference type="EC" id="7.1.1.2" evidence="3 15"/>
<dbReference type="AlphaFoldDB" id="A0A6B9PA13"/>
<keyword evidence="8 15" id="KW-1278">Translocase</keyword>
<evidence type="ECO:0000256" key="3">
    <source>
        <dbReference type="ARBA" id="ARBA00012944"/>
    </source>
</evidence>
<comment type="subcellular location">
    <subcellularLocation>
        <location evidence="1 15">Mitochondrion membrane</location>
        <topology evidence="1 15">Multi-pass membrane protein</topology>
    </subcellularLocation>
</comment>
<dbReference type="PANTHER" id="PTHR11435:SF1">
    <property type="entry name" value="NADH-UBIQUINONE OXIDOREDUCTASE CHAIN 6"/>
    <property type="match status" value="1"/>
</dbReference>
<keyword evidence="9 15" id="KW-0249">Electron transport</keyword>
<keyword evidence="5 15" id="KW-0813">Transport</keyword>
<gene>
    <name evidence="16" type="primary">ND6</name>
</gene>
<evidence type="ECO:0000313" key="16">
    <source>
        <dbReference type="EMBL" id="QHD47979.1"/>
    </source>
</evidence>
<evidence type="ECO:0000256" key="9">
    <source>
        <dbReference type="ARBA" id="ARBA00022982"/>
    </source>
</evidence>
<dbReference type="Pfam" id="PF00499">
    <property type="entry name" value="Oxidored_q3"/>
    <property type="match status" value="1"/>
</dbReference>
<geneLocation type="mitochondrion" evidence="16"/>
<evidence type="ECO:0000256" key="13">
    <source>
        <dbReference type="ARBA" id="ARBA00023136"/>
    </source>
</evidence>
<comment type="similarity">
    <text evidence="2 15">Belongs to the complex I subunit 6 family.</text>
</comment>
<dbReference type="GO" id="GO:0008137">
    <property type="term" value="F:NADH dehydrogenase (ubiquinone) activity"/>
    <property type="evidence" value="ECO:0007669"/>
    <property type="project" value="UniProtKB-UniRule"/>
</dbReference>
<evidence type="ECO:0000256" key="15">
    <source>
        <dbReference type="RuleBase" id="RU004430"/>
    </source>
</evidence>
<evidence type="ECO:0000256" key="4">
    <source>
        <dbReference type="ARBA" id="ARBA00021095"/>
    </source>
</evidence>
<feature type="transmembrane region" description="Helical" evidence="15">
    <location>
        <begin position="143"/>
        <end position="163"/>
    </location>
</feature>
<evidence type="ECO:0000256" key="7">
    <source>
        <dbReference type="ARBA" id="ARBA00022692"/>
    </source>
</evidence>
<evidence type="ECO:0000256" key="10">
    <source>
        <dbReference type="ARBA" id="ARBA00022989"/>
    </source>
</evidence>
<keyword evidence="11 15" id="KW-0520">NAD</keyword>
<evidence type="ECO:0000256" key="6">
    <source>
        <dbReference type="ARBA" id="ARBA00022660"/>
    </source>
</evidence>
<evidence type="ECO:0000256" key="8">
    <source>
        <dbReference type="ARBA" id="ARBA00022967"/>
    </source>
</evidence>
<evidence type="ECO:0000256" key="5">
    <source>
        <dbReference type="ARBA" id="ARBA00022448"/>
    </source>
</evidence>
<dbReference type="EMBL" id="MN419914">
    <property type="protein sequence ID" value="QHD47979.1"/>
    <property type="molecule type" value="Genomic_DNA"/>
</dbReference>
<comment type="function">
    <text evidence="15">Core subunit of the mitochondrial membrane respiratory chain NADH dehydrogenase (Complex I) which catalyzes electron transfer from NADH through the respiratory chain, using ubiquinone as an electron acceptor. Essential for the catalytic activity and assembly of complex I.</text>
</comment>
<feature type="transmembrane region" description="Helical" evidence="15">
    <location>
        <begin position="49"/>
        <end position="73"/>
    </location>
</feature>
<evidence type="ECO:0000256" key="14">
    <source>
        <dbReference type="ARBA" id="ARBA00049551"/>
    </source>
</evidence>
<dbReference type="PANTHER" id="PTHR11435">
    <property type="entry name" value="NADH UBIQUINONE OXIDOREDUCTASE SUBUNIT ND6"/>
    <property type="match status" value="1"/>
</dbReference>
<dbReference type="InterPro" id="IPR001457">
    <property type="entry name" value="NADH_UbQ/plastoQ_OxRdtase_su6"/>
</dbReference>
<keyword evidence="7 15" id="KW-0812">Transmembrane</keyword>
<comment type="catalytic activity">
    <reaction evidence="14 15">
        <text>a ubiquinone + NADH + 5 H(+)(in) = a ubiquinol + NAD(+) + 4 H(+)(out)</text>
        <dbReference type="Rhea" id="RHEA:29091"/>
        <dbReference type="Rhea" id="RHEA-COMP:9565"/>
        <dbReference type="Rhea" id="RHEA-COMP:9566"/>
        <dbReference type="ChEBI" id="CHEBI:15378"/>
        <dbReference type="ChEBI" id="CHEBI:16389"/>
        <dbReference type="ChEBI" id="CHEBI:17976"/>
        <dbReference type="ChEBI" id="CHEBI:57540"/>
        <dbReference type="ChEBI" id="CHEBI:57945"/>
        <dbReference type="EC" id="7.1.1.2"/>
    </reaction>
</comment>
<keyword evidence="13 15" id="KW-0472">Membrane</keyword>